<accession>A0A1V4AY68</accession>
<gene>
    <name evidence="2" type="ORF">NCTC1659_00822</name>
</gene>
<feature type="chain" id="PRO_5030036206" description="Lipoprotein" evidence="1">
    <location>
        <begin position="19"/>
        <end position="128"/>
    </location>
</feature>
<sequence length="128" mass="15333">MKKLIFIFSLLLSGCYLANGSPPDTKYWLRNGKQISFEDIVHCDEQVFPYLGERYEYLSRKRQKIGFIDFSENKDEFEEYENYLNKAFSLVNQCYYNLGYRFQPPLVWCLAQDGDNTKICLENMKYRN</sequence>
<evidence type="ECO:0000313" key="3">
    <source>
        <dbReference type="Proteomes" id="UP000254329"/>
    </source>
</evidence>
<dbReference type="RefSeq" id="WP_078219581.1">
    <property type="nucleotide sequence ID" value="NZ_MUXZ01000077.1"/>
</dbReference>
<reference evidence="2 3" key="1">
    <citation type="submission" date="2018-06" db="EMBL/GenBank/DDBJ databases">
        <authorList>
            <consortium name="Pathogen Informatics"/>
            <person name="Doyle S."/>
        </authorList>
    </citation>
    <scope>NUCLEOTIDE SEQUENCE [LARGE SCALE GENOMIC DNA]</scope>
    <source>
        <strain evidence="2 3">NCTC1659</strain>
    </source>
</reference>
<dbReference type="Proteomes" id="UP000254329">
    <property type="component" value="Unassembled WGS sequence"/>
</dbReference>
<name>A0A1V4AY68_9PAST</name>
<feature type="signal peptide" evidence="1">
    <location>
        <begin position="1"/>
        <end position="18"/>
    </location>
</feature>
<protein>
    <recommendedName>
        <fullName evidence="4">Lipoprotein</fullName>
    </recommendedName>
</protein>
<organism evidence="2 3">
    <name type="scientific">Canicola haemoglobinophilus</name>
    <dbReference type="NCBI Taxonomy" id="733"/>
    <lineage>
        <taxon>Bacteria</taxon>
        <taxon>Pseudomonadati</taxon>
        <taxon>Pseudomonadota</taxon>
        <taxon>Gammaproteobacteria</taxon>
        <taxon>Pasteurellales</taxon>
        <taxon>Pasteurellaceae</taxon>
        <taxon>Canicola</taxon>
    </lineage>
</organism>
<keyword evidence="1" id="KW-0732">Signal</keyword>
<evidence type="ECO:0000313" key="2">
    <source>
        <dbReference type="EMBL" id="STO59566.1"/>
    </source>
</evidence>
<proteinExistence type="predicted"/>
<dbReference type="AlphaFoldDB" id="A0A1V4AY68"/>
<keyword evidence="3" id="KW-1185">Reference proteome</keyword>
<evidence type="ECO:0008006" key="4">
    <source>
        <dbReference type="Google" id="ProtNLM"/>
    </source>
</evidence>
<evidence type="ECO:0000256" key="1">
    <source>
        <dbReference type="SAM" id="SignalP"/>
    </source>
</evidence>
<dbReference type="EMBL" id="UGHF01000001">
    <property type="protein sequence ID" value="STO59566.1"/>
    <property type="molecule type" value="Genomic_DNA"/>
</dbReference>
<dbReference type="PROSITE" id="PS51257">
    <property type="entry name" value="PROKAR_LIPOPROTEIN"/>
    <property type="match status" value="1"/>
</dbReference>